<evidence type="ECO:0000313" key="1">
    <source>
        <dbReference type="EMBL" id="SMC63945.1"/>
    </source>
</evidence>
<name>A0AC61PLP2_9FIRM</name>
<keyword evidence="1" id="KW-0238">DNA-binding</keyword>
<comment type="caution">
    <text evidence="1">The sequence shown here is derived from an EMBL/GenBank/DDBJ whole genome shotgun (WGS) entry which is preliminary data.</text>
</comment>
<organism evidence="1 2">
    <name type="scientific">Aristaeella lactis</name>
    <dbReference type="NCBI Taxonomy" id="3046383"/>
    <lineage>
        <taxon>Bacteria</taxon>
        <taxon>Bacillati</taxon>
        <taxon>Bacillota</taxon>
        <taxon>Clostridia</taxon>
        <taxon>Eubacteriales</taxon>
        <taxon>Aristaeellaceae</taxon>
        <taxon>Aristaeella</taxon>
    </lineage>
</organism>
<evidence type="ECO:0000313" key="2">
    <source>
        <dbReference type="Proteomes" id="UP000192328"/>
    </source>
</evidence>
<proteinExistence type="predicted"/>
<keyword evidence="2" id="KW-1185">Reference proteome</keyword>
<protein>
    <submittedName>
        <fullName evidence="1">DNA-binding transcriptional regulator, XRE family</fullName>
    </submittedName>
</protein>
<reference evidence="1" key="1">
    <citation type="submission" date="2017-04" db="EMBL/GenBank/DDBJ databases">
        <authorList>
            <person name="Varghese N."/>
            <person name="Submissions S."/>
        </authorList>
    </citation>
    <scope>NUCLEOTIDE SEQUENCE</scope>
    <source>
        <strain evidence="1">WTE2008</strain>
    </source>
</reference>
<dbReference type="Proteomes" id="UP000192328">
    <property type="component" value="Unassembled WGS sequence"/>
</dbReference>
<gene>
    <name evidence="1" type="ORF">SAMN06297397_1706</name>
</gene>
<sequence>MAWSYKKLHHLLIDRGIKRPDFIKATGISANIYIKLLNNEPITMTTLGKICQALHCRVQDVVEWIQDKPE</sequence>
<dbReference type="EMBL" id="FWXZ01000003">
    <property type="protein sequence ID" value="SMC63945.1"/>
    <property type="molecule type" value="Genomic_DNA"/>
</dbReference>
<accession>A0AC61PLP2</accession>